<dbReference type="Proteomes" id="UP000028900">
    <property type="component" value="Unassembled WGS sequence"/>
</dbReference>
<evidence type="ECO:0000313" key="1">
    <source>
        <dbReference type="EMBL" id="GAK73620.1"/>
    </source>
</evidence>
<proteinExistence type="predicted"/>
<comment type="caution">
    <text evidence="1">The sequence shown here is derived from an EMBL/GenBank/DDBJ whole genome shotgun (WGS) entry which is preliminary data.</text>
</comment>
<accession>A0ABQ0J1Y5</accession>
<evidence type="ECO:0000313" key="2">
    <source>
        <dbReference type="Proteomes" id="UP000028900"/>
    </source>
</evidence>
<gene>
    <name evidence="1" type="primary">dppD</name>
    <name evidence="1" type="ORF">OYV_00990</name>
</gene>
<dbReference type="EMBL" id="BBIY01000006">
    <property type="protein sequence ID" value="GAK73620.1"/>
    <property type="molecule type" value="Genomic_DNA"/>
</dbReference>
<protein>
    <submittedName>
        <fullName evidence="1">ABC-type dipeptide/oligopeptide/nickel transport system, ATPase component</fullName>
    </submittedName>
</protein>
<organism evidence="1 2">
    <name type="scientific">'Chrysanthemum coronarium' phytoplasma</name>
    <dbReference type="NCBI Taxonomy" id="1520703"/>
    <lineage>
        <taxon>Bacteria</taxon>
        <taxon>Bacillati</taxon>
        <taxon>Mycoplasmatota</taxon>
        <taxon>Mollicutes</taxon>
        <taxon>Acholeplasmatales</taxon>
        <taxon>Acholeplasmataceae</taxon>
        <taxon>Candidatus Phytoplasma</taxon>
        <taxon>16SrI (Aster yellows group)</taxon>
    </lineage>
</organism>
<name>A0ABQ0J1Y5_9MOLU</name>
<reference evidence="2" key="1">
    <citation type="journal article" date="2014" name="Genome Announc.">
        <title>Draft Genome Sequence of ''Candidatus Phytoplasma asteris'' Strain OY-V, an Unculturable Plant-Pathogenic Bacterium.</title>
        <authorList>
            <person name="Kakizawa S."/>
            <person name="Makino A."/>
            <person name="Ishii Y."/>
            <person name="Tamaki H."/>
            <person name="Kamagata Y."/>
        </authorList>
    </citation>
    <scope>NUCLEOTIDE SEQUENCE [LARGE SCALE GENOMIC DNA]</scope>
    <source>
        <strain evidence="2">OY-V</strain>
    </source>
</reference>
<reference evidence="1 2" key="2">
    <citation type="journal article" date="2014" name="Genome Announc.">
        <title>Draft Genome Sequence of 'Candidatus Phytoplasma asteris' Strain OY-V, an Unculturable Plant-Pathogenic Bacterium.</title>
        <authorList>
            <person name="Kakizawa S."/>
            <person name="Makino A."/>
            <person name="Ishii Y."/>
            <person name="Tamaki H."/>
            <person name="Kamagata Y."/>
        </authorList>
    </citation>
    <scope>NUCLEOTIDE SEQUENCE [LARGE SCALE GENOMIC DNA]</scope>
    <source>
        <strain evidence="1 2">OY-V</strain>
    </source>
</reference>
<keyword evidence="2" id="KW-1185">Reference proteome</keyword>
<sequence>MPVFAKKGSKLKSIQGNLHLLTAPILGDAFAPRNPYALKINFEKEPPMFKIYATHYASSWLLNKFAPRIEVPYLILELQKKRGYCN</sequence>